<dbReference type="PANTHER" id="PTHR30055:SF226">
    <property type="entry name" value="HTH-TYPE TRANSCRIPTIONAL REGULATOR PKSA"/>
    <property type="match status" value="1"/>
</dbReference>
<dbReference type="Proteomes" id="UP001500751">
    <property type="component" value="Unassembled WGS sequence"/>
</dbReference>
<dbReference type="InterPro" id="IPR036271">
    <property type="entry name" value="Tet_transcr_reg_TetR-rel_C_sf"/>
</dbReference>
<evidence type="ECO:0000256" key="5">
    <source>
        <dbReference type="PROSITE-ProRule" id="PRU00335"/>
    </source>
</evidence>
<dbReference type="Pfam" id="PF00440">
    <property type="entry name" value="TetR_N"/>
    <property type="match status" value="1"/>
</dbReference>
<evidence type="ECO:0000256" key="1">
    <source>
        <dbReference type="ARBA" id="ARBA00022491"/>
    </source>
</evidence>
<dbReference type="InterPro" id="IPR001647">
    <property type="entry name" value="HTH_TetR"/>
</dbReference>
<evidence type="ECO:0000313" key="8">
    <source>
        <dbReference type="EMBL" id="GAA2033199.1"/>
    </source>
</evidence>
<feature type="compositionally biased region" description="Low complexity" evidence="6">
    <location>
        <begin position="78"/>
        <end position="99"/>
    </location>
</feature>
<keyword evidence="2" id="KW-0805">Transcription regulation</keyword>
<sequence length="218" mass="22955">MPKLADHEERRAHIVDALLRTAASSGLHAVTMRSVAIEAGVSVRLVQYYFDTKEQLLLAALTRLAARMGERVRDRVRTAGASAQGSSAQGSSASATAAPSPRDIVEAVLLEAVPTDEEGRTFHLVYTEYAVLSVTDPALAGQPFLAGPAEMEELLAGQLAAAQQAGDADPRLDARQEAVMLMAASAGLGLSVLLGQRSADAAIKVLRYHLGRVFSPPA</sequence>
<dbReference type="Gene3D" id="1.10.357.10">
    <property type="entry name" value="Tetracycline Repressor, domain 2"/>
    <property type="match status" value="1"/>
</dbReference>
<evidence type="ECO:0000313" key="9">
    <source>
        <dbReference type="Proteomes" id="UP001500751"/>
    </source>
</evidence>
<dbReference type="SUPFAM" id="SSF46689">
    <property type="entry name" value="Homeodomain-like"/>
    <property type="match status" value="1"/>
</dbReference>
<name>A0ABN2UB03_9ACTN</name>
<feature type="domain" description="HTH tetR-type" evidence="7">
    <location>
        <begin position="8"/>
        <end position="68"/>
    </location>
</feature>
<evidence type="ECO:0000256" key="4">
    <source>
        <dbReference type="ARBA" id="ARBA00023163"/>
    </source>
</evidence>
<evidence type="ECO:0000256" key="6">
    <source>
        <dbReference type="SAM" id="MobiDB-lite"/>
    </source>
</evidence>
<evidence type="ECO:0000259" key="7">
    <source>
        <dbReference type="PROSITE" id="PS50977"/>
    </source>
</evidence>
<comment type="caution">
    <text evidence="8">The sequence shown here is derived from an EMBL/GenBank/DDBJ whole genome shotgun (WGS) entry which is preliminary data.</text>
</comment>
<dbReference type="InterPro" id="IPR009057">
    <property type="entry name" value="Homeodomain-like_sf"/>
</dbReference>
<protein>
    <submittedName>
        <fullName evidence="8">TetR/AcrR family transcriptional regulator</fullName>
    </submittedName>
</protein>
<feature type="region of interest" description="Disordered" evidence="6">
    <location>
        <begin position="76"/>
        <end position="99"/>
    </location>
</feature>
<proteinExistence type="predicted"/>
<dbReference type="InterPro" id="IPR050109">
    <property type="entry name" value="HTH-type_TetR-like_transc_reg"/>
</dbReference>
<evidence type="ECO:0000256" key="2">
    <source>
        <dbReference type="ARBA" id="ARBA00023015"/>
    </source>
</evidence>
<dbReference type="Pfam" id="PF13977">
    <property type="entry name" value="TetR_C_6"/>
    <property type="match status" value="1"/>
</dbReference>
<dbReference type="RefSeq" id="WP_344666858.1">
    <property type="nucleotide sequence ID" value="NZ_BAAAQN010000020.1"/>
</dbReference>
<keyword evidence="9" id="KW-1185">Reference proteome</keyword>
<dbReference type="PANTHER" id="PTHR30055">
    <property type="entry name" value="HTH-TYPE TRANSCRIPTIONAL REGULATOR RUTR"/>
    <property type="match status" value="1"/>
</dbReference>
<evidence type="ECO:0000256" key="3">
    <source>
        <dbReference type="ARBA" id="ARBA00023125"/>
    </source>
</evidence>
<dbReference type="EMBL" id="BAAAQN010000020">
    <property type="protein sequence ID" value="GAA2033199.1"/>
    <property type="molecule type" value="Genomic_DNA"/>
</dbReference>
<keyword evidence="1" id="KW-0678">Repressor</keyword>
<keyword evidence="3 5" id="KW-0238">DNA-binding</keyword>
<accession>A0ABN2UB03</accession>
<keyword evidence="4" id="KW-0804">Transcription</keyword>
<reference evidence="8 9" key="1">
    <citation type="journal article" date="2019" name="Int. J. Syst. Evol. Microbiol.">
        <title>The Global Catalogue of Microorganisms (GCM) 10K type strain sequencing project: providing services to taxonomists for standard genome sequencing and annotation.</title>
        <authorList>
            <consortium name="The Broad Institute Genomics Platform"/>
            <consortium name="The Broad Institute Genome Sequencing Center for Infectious Disease"/>
            <person name="Wu L."/>
            <person name="Ma J."/>
        </authorList>
    </citation>
    <scope>NUCLEOTIDE SEQUENCE [LARGE SCALE GENOMIC DNA]</scope>
    <source>
        <strain evidence="8 9">JCM 16014</strain>
    </source>
</reference>
<gene>
    <name evidence="8" type="ORF">GCM10009839_36900</name>
</gene>
<dbReference type="InterPro" id="IPR039538">
    <property type="entry name" value="BetI_C"/>
</dbReference>
<dbReference type="SUPFAM" id="SSF48498">
    <property type="entry name" value="Tetracyclin repressor-like, C-terminal domain"/>
    <property type="match status" value="1"/>
</dbReference>
<dbReference type="PROSITE" id="PS50977">
    <property type="entry name" value="HTH_TETR_2"/>
    <property type="match status" value="1"/>
</dbReference>
<feature type="DNA-binding region" description="H-T-H motif" evidence="5">
    <location>
        <begin position="31"/>
        <end position="50"/>
    </location>
</feature>
<organism evidence="8 9">
    <name type="scientific">Catenulispora yoronensis</name>
    <dbReference type="NCBI Taxonomy" id="450799"/>
    <lineage>
        <taxon>Bacteria</taxon>
        <taxon>Bacillati</taxon>
        <taxon>Actinomycetota</taxon>
        <taxon>Actinomycetes</taxon>
        <taxon>Catenulisporales</taxon>
        <taxon>Catenulisporaceae</taxon>
        <taxon>Catenulispora</taxon>
    </lineage>
</organism>